<evidence type="ECO:0000259" key="1">
    <source>
        <dbReference type="Pfam" id="PF16188"/>
    </source>
</evidence>
<organism evidence="2">
    <name type="scientific">gut metagenome</name>
    <dbReference type="NCBI Taxonomy" id="749906"/>
    <lineage>
        <taxon>unclassified sequences</taxon>
        <taxon>metagenomes</taxon>
        <taxon>organismal metagenomes</taxon>
    </lineage>
</organism>
<dbReference type="AlphaFoldDB" id="J9F3B5"/>
<dbReference type="InterPro" id="IPR032416">
    <property type="entry name" value="Peptidase_M24_C"/>
</dbReference>
<sequence length="80" mass="9114">YKAGSHGIRIENLILTVPAGQGMFGNYLKFETLTLCPISTRGIVKELLSSEEITWLNQYHQKVYALLSPYLKQEEAAWLK</sequence>
<dbReference type="Gene3D" id="3.90.230.10">
    <property type="entry name" value="Creatinase/methionine aminopeptidase superfamily"/>
    <property type="match status" value="1"/>
</dbReference>
<feature type="non-terminal residue" evidence="2">
    <location>
        <position position="80"/>
    </location>
</feature>
<reference evidence="2" key="1">
    <citation type="journal article" date="2012" name="PLoS ONE">
        <title>Gene sets for utilization of primary and secondary nutrition supplies in the distal gut of endangered iberian lynx.</title>
        <authorList>
            <person name="Alcaide M."/>
            <person name="Messina E."/>
            <person name="Richter M."/>
            <person name="Bargiela R."/>
            <person name="Peplies J."/>
            <person name="Huws S.A."/>
            <person name="Newbold C.J."/>
            <person name="Golyshin P.N."/>
            <person name="Simon M.A."/>
            <person name="Lopez G."/>
            <person name="Yakimov M.M."/>
            <person name="Ferrer M."/>
        </authorList>
    </citation>
    <scope>NUCLEOTIDE SEQUENCE</scope>
</reference>
<dbReference type="InterPro" id="IPR036005">
    <property type="entry name" value="Creatinase/aminopeptidase-like"/>
</dbReference>
<name>J9F3B5_9ZZZZ</name>
<evidence type="ECO:0000313" key="2">
    <source>
        <dbReference type="EMBL" id="EJW89381.1"/>
    </source>
</evidence>
<feature type="non-terminal residue" evidence="2">
    <location>
        <position position="1"/>
    </location>
</feature>
<dbReference type="EMBL" id="AMCI01009512">
    <property type="protein sequence ID" value="EJW89382.1"/>
    <property type="molecule type" value="Genomic_DNA"/>
</dbReference>
<feature type="domain" description="Peptidase M24 C-terminal" evidence="1">
    <location>
        <begin position="26"/>
        <end position="80"/>
    </location>
</feature>
<dbReference type="Pfam" id="PF16188">
    <property type="entry name" value="Peptidase_M24_C"/>
    <property type="match status" value="1"/>
</dbReference>
<dbReference type="PANTHER" id="PTHR43763:SF6">
    <property type="entry name" value="XAA-PRO AMINOPEPTIDASE 1"/>
    <property type="match status" value="1"/>
</dbReference>
<comment type="caution">
    <text evidence="2">The sequence shown here is derived from an EMBL/GenBank/DDBJ whole genome shotgun (WGS) entry which is preliminary data.</text>
</comment>
<dbReference type="InterPro" id="IPR050422">
    <property type="entry name" value="X-Pro_aminopeptidase_P"/>
</dbReference>
<protein>
    <submittedName>
        <fullName evidence="2">Creatinase</fullName>
    </submittedName>
</protein>
<accession>J9F3B5</accession>
<proteinExistence type="predicted"/>
<dbReference type="EMBL" id="AMCI01009513">
    <property type="protein sequence ID" value="EJW89381.1"/>
    <property type="molecule type" value="Genomic_DNA"/>
</dbReference>
<gene>
    <name evidence="3" type="ORF">EVA_22511</name>
    <name evidence="2" type="ORF">EVA_22512</name>
</gene>
<evidence type="ECO:0000313" key="3">
    <source>
        <dbReference type="EMBL" id="EJW89382.1"/>
    </source>
</evidence>
<dbReference type="PANTHER" id="PTHR43763">
    <property type="entry name" value="XAA-PRO AMINOPEPTIDASE 1"/>
    <property type="match status" value="1"/>
</dbReference>